<dbReference type="FunFam" id="2.40.70.10:FF:000014">
    <property type="entry name" value="Aspartyl protease family protein 1"/>
    <property type="match status" value="1"/>
</dbReference>
<dbReference type="InterPro" id="IPR033121">
    <property type="entry name" value="PEPTIDASE_A1"/>
</dbReference>
<evidence type="ECO:0000256" key="3">
    <source>
        <dbReference type="ARBA" id="ARBA00022475"/>
    </source>
</evidence>
<dbReference type="RefSeq" id="XP_030524085.1">
    <property type="nucleotide sequence ID" value="XM_030668225.2"/>
</dbReference>
<keyword evidence="7 13" id="KW-0064">Aspartyl protease</keyword>
<dbReference type="Pfam" id="PF14541">
    <property type="entry name" value="TAXi_C"/>
    <property type="match status" value="1"/>
</dbReference>
<organism evidence="17 18">
    <name type="scientific">Rhodamnia argentea</name>
    <dbReference type="NCBI Taxonomy" id="178133"/>
    <lineage>
        <taxon>Eukaryota</taxon>
        <taxon>Viridiplantae</taxon>
        <taxon>Streptophyta</taxon>
        <taxon>Embryophyta</taxon>
        <taxon>Tracheophyta</taxon>
        <taxon>Spermatophyta</taxon>
        <taxon>Magnoliopsida</taxon>
        <taxon>eudicotyledons</taxon>
        <taxon>Gunneridae</taxon>
        <taxon>Pentapetalae</taxon>
        <taxon>rosids</taxon>
        <taxon>malvids</taxon>
        <taxon>Myrtales</taxon>
        <taxon>Myrtaceae</taxon>
        <taxon>Myrtoideae</taxon>
        <taxon>Myrteae</taxon>
        <taxon>Australasian group</taxon>
        <taxon>Rhodamnia</taxon>
    </lineage>
</organism>
<dbReference type="Gene3D" id="2.40.70.10">
    <property type="entry name" value="Acid Proteases"/>
    <property type="match status" value="2"/>
</dbReference>
<evidence type="ECO:0000256" key="12">
    <source>
        <dbReference type="PIRSR" id="PIRSR601461-1"/>
    </source>
</evidence>
<dbReference type="FunFam" id="2.40.70.10:FF:000012">
    <property type="entry name" value="Aspartyl protease family protein 1"/>
    <property type="match status" value="1"/>
</dbReference>
<dbReference type="PROSITE" id="PS00141">
    <property type="entry name" value="ASP_PROTEASE"/>
    <property type="match status" value="1"/>
</dbReference>
<dbReference type="InterPro" id="IPR032861">
    <property type="entry name" value="TAXi_N"/>
</dbReference>
<evidence type="ECO:0000256" key="14">
    <source>
        <dbReference type="SAM" id="Phobius"/>
    </source>
</evidence>
<evidence type="ECO:0000256" key="15">
    <source>
        <dbReference type="SAM" id="SignalP"/>
    </source>
</evidence>
<feature type="active site" evidence="12">
    <location>
        <position position="129"/>
    </location>
</feature>
<dbReference type="GO" id="GO:0006508">
    <property type="term" value="P:proteolysis"/>
    <property type="evidence" value="ECO:0007669"/>
    <property type="project" value="UniProtKB-KW"/>
</dbReference>
<evidence type="ECO:0000256" key="9">
    <source>
        <dbReference type="ARBA" id="ARBA00023136"/>
    </source>
</evidence>
<comment type="subcellular location">
    <subcellularLocation>
        <location evidence="1">Cell membrane</location>
        <topology evidence="1">Lipid-anchor</topology>
        <topology evidence="1">GPI-anchor</topology>
    </subcellularLocation>
</comment>
<dbReference type="PANTHER" id="PTHR13683">
    <property type="entry name" value="ASPARTYL PROTEASES"/>
    <property type="match status" value="1"/>
</dbReference>
<keyword evidence="14" id="KW-1133">Transmembrane helix</keyword>
<protein>
    <submittedName>
        <fullName evidence="18">Aspartyl protease family protein 1-like</fullName>
    </submittedName>
</protein>
<comment type="similarity">
    <text evidence="2 13">Belongs to the peptidase A1 family.</text>
</comment>
<evidence type="ECO:0000256" key="4">
    <source>
        <dbReference type="ARBA" id="ARBA00022622"/>
    </source>
</evidence>
<evidence type="ECO:0000256" key="7">
    <source>
        <dbReference type="ARBA" id="ARBA00022750"/>
    </source>
</evidence>
<evidence type="ECO:0000259" key="16">
    <source>
        <dbReference type="PROSITE" id="PS51767"/>
    </source>
</evidence>
<feature type="domain" description="Peptidase A1" evidence="16">
    <location>
        <begin position="111"/>
        <end position="451"/>
    </location>
</feature>
<dbReference type="SUPFAM" id="SSF50630">
    <property type="entry name" value="Acid proteases"/>
    <property type="match status" value="1"/>
</dbReference>
<keyword evidence="9 14" id="KW-0472">Membrane</keyword>
<evidence type="ECO:0000256" key="13">
    <source>
        <dbReference type="RuleBase" id="RU000454"/>
    </source>
</evidence>
<dbReference type="OrthoDB" id="2747330at2759"/>
<evidence type="ECO:0000256" key="5">
    <source>
        <dbReference type="ARBA" id="ARBA00022670"/>
    </source>
</evidence>
<dbReference type="GeneID" id="115736497"/>
<keyword evidence="10" id="KW-0325">Glycoprotein</keyword>
<evidence type="ECO:0000313" key="17">
    <source>
        <dbReference type="Proteomes" id="UP000827889"/>
    </source>
</evidence>
<keyword evidence="14" id="KW-0812">Transmembrane</keyword>
<dbReference type="InterPro" id="IPR001969">
    <property type="entry name" value="Aspartic_peptidase_AS"/>
</dbReference>
<keyword evidence="3" id="KW-1003">Cell membrane</keyword>
<evidence type="ECO:0000256" key="2">
    <source>
        <dbReference type="ARBA" id="ARBA00007447"/>
    </source>
</evidence>
<dbReference type="InterPro" id="IPR001461">
    <property type="entry name" value="Aspartic_peptidase_A1"/>
</dbReference>
<dbReference type="GO" id="GO:0005886">
    <property type="term" value="C:plasma membrane"/>
    <property type="evidence" value="ECO:0007669"/>
    <property type="project" value="UniProtKB-SubCell"/>
</dbReference>
<sequence length="532" mass="57611">MACATRGRVFFLADLVFCCLTVACLCVRSCGGAGTFGFDIHHRSSDRVKAMLAVAGEDELPERGSPEYYAAMAHRDRLVHGRRLAAAGDRAAITFDGGNETYRLKSFGYLHYANVSVGTPSLSFLVALDTGSDLFWIPCDCISCVRGVKLPTGQVIYFNIYSPNASSSSTIVPCSGGLCRHQFRCSATLDRCPYQVVYVSNGTSSTGFLVEDVLHMTTDDNQSKVVPAQITFGCGQIQTGSFLEGGAPNGLFGLGMNNISVPSILAKDGLAANSFSMCFGRDGYGRISFGDKDSSNQGETPFIVSQLHPAYNITVTQVIVGDEIHDLEFSAIFDSGTSFTYLNDPAYTLISKTFDSSVQEKRHSSDPNIPFEYCYDISSNRSLSHISVLNLTMKGGDSFGVIQPVELIPVLGGFVYCLAVVKSGNVNIIGQNFMTGYRVVFDRERMVLGWKPSNCYDVNGTSTLPVNQKNTSAIPPVAFNPEATSSSGGNNNHDSAVSPPLSSYSWRLHPFTCVLMTLVYPFLAIFFILLHC</sequence>
<feature type="signal peptide" evidence="15">
    <location>
        <begin position="1"/>
        <end position="26"/>
    </location>
</feature>
<keyword evidence="17" id="KW-1185">Reference proteome</keyword>
<evidence type="ECO:0000256" key="1">
    <source>
        <dbReference type="ARBA" id="ARBA00004609"/>
    </source>
</evidence>
<evidence type="ECO:0000256" key="11">
    <source>
        <dbReference type="ARBA" id="ARBA00023288"/>
    </source>
</evidence>
<name>A0A8B8NNJ7_9MYRT</name>
<dbReference type="AlphaFoldDB" id="A0A8B8NNJ7"/>
<feature type="chain" id="PRO_5034144076" evidence="15">
    <location>
        <begin position="27"/>
        <end position="532"/>
    </location>
</feature>
<evidence type="ECO:0000313" key="18">
    <source>
        <dbReference type="RefSeq" id="XP_030524085.1"/>
    </source>
</evidence>
<dbReference type="Proteomes" id="UP000827889">
    <property type="component" value="Chromosome 11"/>
</dbReference>
<dbReference type="InterPro" id="IPR032799">
    <property type="entry name" value="TAXi_C"/>
</dbReference>
<feature type="transmembrane region" description="Helical" evidence="14">
    <location>
        <begin position="508"/>
        <end position="530"/>
    </location>
</feature>
<evidence type="ECO:0000256" key="6">
    <source>
        <dbReference type="ARBA" id="ARBA00022729"/>
    </source>
</evidence>
<evidence type="ECO:0000256" key="10">
    <source>
        <dbReference type="ARBA" id="ARBA00023180"/>
    </source>
</evidence>
<keyword evidence="8 13" id="KW-0378">Hydrolase</keyword>
<dbReference type="Pfam" id="PF14543">
    <property type="entry name" value="TAXi_N"/>
    <property type="match status" value="1"/>
</dbReference>
<dbReference type="PRINTS" id="PR00792">
    <property type="entry name" value="PEPSIN"/>
</dbReference>
<dbReference type="GO" id="GO:0004190">
    <property type="term" value="F:aspartic-type endopeptidase activity"/>
    <property type="evidence" value="ECO:0007669"/>
    <property type="project" value="UniProtKB-KW"/>
</dbReference>
<feature type="active site" evidence="12">
    <location>
        <position position="334"/>
    </location>
</feature>
<accession>A0A8B8NNJ7</accession>
<dbReference type="KEGG" id="rarg:115736497"/>
<gene>
    <name evidence="18" type="primary">LOC115736497</name>
</gene>
<reference evidence="18" key="1">
    <citation type="submission" date="2025-08" db="UniProtKB">
        <authorList>
            <consortium name="RefSeq"/>
        </authorList>
    </citation>
    <scope>IDENTIFICATION</scope>
    <source>
        <tissue evidence="18">Leaf</tissue>
    </source>
</reference>
<dbReference type="PROSITE" id="PS51767">
    <property type="entry name" value="PEPTIDASE_A1"/>
    <property type="match status" value="1"/>
</dbReference>
<evidence type="ECO:0000256" key="8">
    <source>
        <dbReference type="ARBA" id="ARBA00022801"/>
    </source>
</evidence>
<keyword evidence="4" id="KW-0336">GPI-anchor</keyword>
<keyword evidence="6 15" id="KW-0732">Signal</keyword>
<dbReference type="InterPro" id="IPR021109">
    <property type="entry name" value="Peptidase_aspartic_dom_sf"/>
</dbReference>
<dbReference type="GO" id="GO:0098552">
    <property type="term" value="C:side of membrane"/>
    <property type="evidence" value="ECO:0007669"/>
    <property type="project" value="UniProtKB-KW"/>
</dbReference>
<dbReference type="PANTHER" id="PTHR13683:SF826">
    <property type="entry name" value="ASPARTYL PROTEASE FAMILY PROTEIN 1"/>
    <property type="match status" value="1"/>
</dbReference>
<proteinExistence type="inferred from homology"/>
<keyword evidence="11" id="KW-0449">Lipoprotein</keyword>
<keyword evidence="5 13" id="KW-0645">Protease</keyword>